<comment type="caution">
    <text evidence="1">The sequence shown here is derived from an EMBL/GenBank/DDBJ whole genome shotgun (WGS) entry which is preliminary data.</text>
</comment>
<dbReference type="AlphaFoldDB" id="A0A1R2CT02"/>
<proteinExistence type="predicted"/>
<evidence type="ECO:0000313" key="2">
    <source>
        <dbReference type="Proteomes" id="UP000187209"/>
    </source>
</evidence>
<sequence>MSIESTSKSPCFSPSPLFSIDKSSSTISLYNGKLSLSMHKYKSNSPPMLLKEKLLCIQRPAIKLKTFSIKKKVSQEKKIILQSSSVIEIDSKKKTLKKNRQIGFIESMKNEQDLGKRLEIVWNIIDKHLNDVPGFKANRDFIKEFFGQIKKGLSNQINLATELNKITAKYLKLQENFTQISKSLSEATIFTRKLQSQITHLKEENMTFKLKNAKSWEFFETFESMGMPINKLYKTFSYSKRKAKSAERFEIKEEEYFDEDREKPRKIKTDQEVPKLNIVVNNIESYQDEFMSKFKEFSESWRNQIIKNQHK</sequence>
<name>A0A1R2CT02_9CILI</name>
<organism evidence="1 2">
    <name type="scientific">Stentor coeruleus</name>
    <dbReference type="NCBI Taxonomy" id="5963"/>
    <lineage>
        <taxon>Eukaryota</taxon>
        <taxon>Sar</taxon>
        <taxon>Alveolata</taxon>
        <taxon>Ciliophora</taxon>
        <taxon>Postciliodesmatophora</taxon>
        <taxon>Heterotrichea</taxon>
        <taxon>Heterotrichida</taxon>
        <taxon>Stentoridae</taxon>
        <taxon>Stentor</taxon>
    </lineage>
</organism>
<keyword evidence="2" id="KW-1185">Reference proteome</keyword>
<dbReference type="EMBL" id="MPUH01000068">
    <property type="protein sequence ID" value="OMJ92115.1"/>
    <property type="molecule type" value="Genomic_DNA"/>
</dbReference>
<gene>
    <name evidence="1" type="ORF">SteCoe_5221</name>
</gene>
<reference evidence="1 2" key="1">
    <citation type="submission" date="2016-11" db="EMBL/GenBank/DDBJ databases">
        <title>The macronuclear genome of Stentor coeruleus: a giant cell with tiny introns.</title>
        <authorList>
            <person name="Slabodnick M."/>
            <person name="Ruby J.G."/>
            <person name="Reiff S.B."/>
            <person name="Swart E.C."/>
            <person name="Gosai S."/>
            <person name="Prabakaran S."/>
            <person name="Witkowska E."/>
            <person name="Larue G.E."/>
            <person name="Fisher S."/>
            <person name="Freeman R.M."/>
            <person name="Gunawardena J."/>
            <person name="Chu W."/>
            <person name="Stover N.A."/>
            <person name="Gregory B.D."/>
            <person name="Nowacki M."/>
            <person name="Derisi J."/>
            <person name="Roy S.W."/>
            <person name="Marshall W.F."/>
            <person name="Sood P."/>
        </authorList>
    </citation>
    <scope>NUCLEOTIDE SEQUENCE [LARGE SCALE GENOMIC DNA]</scope>
    <source>
        <strain evidence="1">WM001</strain>
    </source>
</reference>
<protein>
    <submittedName>
        <fullName evidence="1">Uncharacterized protein</fullName>
    </submittedName>
</protein>
<dbReference type="Proteomes" id="UP000187209">
    <property type="component" value="Unassembled WGS sequence"/>
</dbReference>
<evidence type="ECO:0000313" key="1">
    <source>
        <dbReference type="EMBL" id="OMJ92115.1"/>
    </source>
</evidence>
<accession>A0A1R2CT02</accession>